<comment type="subcellular location">
    <subcellularLocation>
        <location evidence="1">Membrane</location>
        <topology evidence="1">Single-pass membrane protein</topology>
    </subcellularLocation>
</comment>
<dbReference type="Gene3D" id="3.30.479.30">
    <property type="entry name" value="Band 7 domain"/>
    <property type="match status" value="1"/>
</dbReference>
<dbReference type="GO" id="GO:0008233">
    <property type="term" value="F:peptidase activity"/>
    <property type="evidence" value="ECO:0007669"/>
    <property type="project" value="UniProtKB-KW"/>
</dbReference>
<keyword evidence="4" id="KW-1133">Transmembrane helix</keyword>
<gene>
    <name evidence="8" type="ORF">FOM92_00205</name>
</gene>
<feature type="compositionally biased region" description="Low complexity" evidence="6">
    <location>
        <begin position="24"/>
        <end position="36"/>
    </location>
</feature>
<accession>A0A553WGT9</accession>
<evidence type="ECO:0000259" key="7">
    <source>
        <dbReference type="SMART" id="SM00244"/>
    </source>
</evidence>
<dbReference type="OrthoDB" id="9779595at2"/>
<dbReference type="Pfam" id="PF01145">
    <property type="entry name" value="Band_7"/>
    <property type="match status" value="1"/>
</dbReference>
<keyword evidence="9" id="KW-1185">Reference proteome</keyword>
<dbReference type="InterPro" id="IPR010201">
    <property type="entry name" value="HflK"/>
</dbReference>
<dbReference type="PANTHER" id="PTHR43327:SF2">
    <property type="entry name" value="MODULATOR OF FTSH PROTEASE HFLK"/>
    <property type="match status" value="1"/>
</dbReference>
<evidence type="ECO:0000256" key="4">
    <source>
        <dbReference type="ARBA" id="ARBA00022989"/>
    </source>
</evidence>
<dbReference type="PANTHER" id="PTHR43327">
    <property type="entry name" value="STOMATIN-LIKE PROTEIN 2, MITOCHONDRIAL"/>
    <property type="match status" value="1"/>
</dbReference>
<evidence type="ECO:0000256" key="6">
    <source>
        <dbReference type="SAM" id="MobiDB-lite"/>
    </source>
</evidence>
<dbReference type="AlphaFoldDB" id="A0A553WGT9"/>
<comment type="caution">
    <text evidence="8">The sequence shown here is derived from an EMBL/GenBank/DDBJ whole genome shotgun (WGS) entry which is preliminary data.</text>
</comment>
<keyword evidence="5" id="KW-0472">Membrane</keyword>
<dbReference type="RefSeq" id="WP_143774764.1">
    <property type="nucleotide sequence ID" value="NZ_VKKU01000001.1"/>
</dbReference>
<dbReference type="EMBL" id="VKKU01000001">
    <property type="protein sequence ID" value="TSB03907.1"/>
    <property type="molecule type" value="Genomic_DNA"/>
</dbReference>
<feature type="domain" description="Band 7" evidence="7">
    <location>
        <begin position="112"/>
        <end position="280"/>
    </location>
</feature>
<dbReference type="Proteomes" id="UP000320160">
    <property type="component" value="Unassembled WGS sequence"/>
</dbReference>
<feature type="region of interest" description="Disordered" evidence="6">
    <location>
        <begin position="1"/>
        <end position="89"/>
    </location>
</feature>
<dbReference type="InterPro" id="IPR050710">
    <property type="entry name" value="Band7/mec-2_domain"/>
</dbReference>
<dbReference type="GO" id="GO:0016020">
    <property type="term" value="C:membrane"/>
    <property type="evidence" value="ECO:0007669"/>
    <property type="project" value="UniProtKB-SubCell"/>
</dbReference>
<evidence type="ECO:0000256" key="2">
    <source>
        <dbReference type="ARBA" id="ARBA00006971"/>
    </source>
</evidence>
<proteinExistence type="inferred from homology"/>
<dbReference type="SUPFAM" id="SSF117892">
    <property type="entry name" value="Band 7/SPFH domain"/>
    <property type="match status" value="1"/>
</dbReference>
<dbReference type="InterPro" id="IPR036013">
    <property type="entry name" value="Band_7/SPFH_dom_sf"/>
</dbReference>
<keyword evidence="8" id="KW-0378">Hydrolase</keyword>
<dbReference type="InterPro" id="IPR001107">
    <property type="entry name" value="Band_7"/>
</dbReference>
<comment type="similarity">
    <text evidence="2">Belongs to the band 7/mec-2 family. HflK subfamily.</text>
</comment>
<protein>
    <submittedName>
        <fullName evidence="8">Protease modulator HflK</fullName>
    </submittedName>
</protein>
<organism evidence="8 9">
    <name type="scientific">Sphingorhabdus contaminans</name>
    <dbReference type="NCBI Taxonomy" id="1343899"/>
    <lineage>
        <taxon>Bacteria</taxon>
        <taxon>Pseudomonadati</taxon>
        <taxon>Pseudomonadota</taxon>
        <taxon>Alphaproteobacteria</taxon>
        <taxon>Sphingomonadales</taxon>
        <taxon>Sphingomonadaceae</taxon>
        <taxon>Sphingorhabdus</taxon>
    </lineage>
</organism>
<evidence type="ECO:0000256" key="1">
    <source>
        <dbReference type="ARBA" id="ARBA00004167"/>
    </source>
</evidence>
<dbReference type="CDD" id="cd03404">
    <property type="entry name" value="SPFH_HflK"/>
    <property type="match status" value="1"/>
</dbReference>
<reference evidence="8 9" key="1">
    <citation type="submission" date="2019-07" db="EMBL/GenBank/DDBJ databases">
        <authorList>
            <person name="Park M."/>
        </authorList>
    </citation>
    <scope>NUCLEOTIDE SEQUENCE [LARGE SCALE GENOMIC DNA]</scope>
    <source>
        <strain evidence="8 9">KCTC32445</strain>
    </source>
</reference>
<dbReference type="SMART" id="SM00244">
    <property type="entry name" value="PHB"/>
    <property type="match status" value="1"/>
</dbReference>
<evidence type="ECO:0000313" key="8">
    <source>
        <dbReference type="EMBL" id="TSB03907.1"/>
    </source>
</evidence>
<name>A0A553WGT9_9SPHN</name>
<dbReference type="GO" id="GO:0006508">
    <property type="term" value="P:proteolysis"/>
    <property type="evidence" value="ECO:0007669"/>
    <property type="project" value="UniProtKB-KW"/>
</dbReference>
<sequence>MRNKIDQESGSILAIEGKGPWDSPSPSESGSSGKPKSAGDDNPKPEPVNPWDPAHAGSTQSGRQRGPSLEDLLRRTGGGKGGGFGGLPSRGDGKSWWPVILGAFVALWLVWTSVHRIGPEQEGVVTFLGKYSRTVPPGIQLTWPAPFEDIQKVDTKQIQTTSVGSPKASSENLVLTKDQSIIDMAYDVRWSIKDPELFLFQLENAEATVKEVAESAMRAAVANYDLTQAIGPGRGGIEVEVRRRMQQVLDEYRSGVLVQSISIRQSDPPAEVNDAFREVNAAQQRRESYLNDARAYASRVTELAIGETTEFDKIYVQYREAPEVTKRRLYYETMEQVLGKVDKTIVETGGVTPYLPLPEFQKKAAPKNEPVTVTGKKQ</sequence>
<evidence type="ECO:0000256" key="3">
    <source>
        <dbReference type="ARBA" id="ARBA00022692"/>
    </source>
</evidence>
<keyword evidence="3" id="KW-0812">Transmembrane</keyword>
<keyword evidence="8" id="KW-0645">Protease</keyword>
<feature type="compositionally biased region" description="Gly residues" evidence="6">
    <location>
        <begin position="76"/>
        <end position="88"/>
    </location>
</feature>
<evidence type="ECO:0000256" key="5">
    <source>
        <dbReference type="ARBA" id="ARBA00023136"/>
    </source>
</evidence>
<evidence type="ECO:0000313" key="9">
    <source>
        <dbReference type="Proteomes" id="UP000320160"/>
    </source>
</evidence>